<dbReference type="OrthoDB" id="8954267at2759"/>
<name>Q4RV07_TETNG</name>
<evidence type="ECO:0000256" key="1">
    <source>
        <dbReference type="SAM" id="MobiDB-lite"/>
    </source>
</evidence>
<reference evidence="2" key="2">
    <citation type="submission" date="2004-02" db="EMBL/GenBank/DDBJ databases">
        <authorList>
            <consortium name="Genoscope"/>
            <consortium name="Whitehead Institute Centre for Genome Research"/>
        </authorList>
    </citation>
    <scope>NUCLEOTIDE SEQUENCE</scope>
</reference>
<organism evidence="2">
    <name type="scientific">Tetraodon nigroviridis</name>
    <name type="common">Spotted green pufferfish</name>
    <name type="synonym">Chelonodon nigroviridis</name>
    <dbReference type="NCBI Taxonomy" id="99883"/>
    <lineage>
        <taxon>Eukaryota</taxon>
        <taxon>Metazoa</taxon>
        <taxon>Chordata</taxon>
        <taxon>Craniata</taxon>
        <taxon>Vertebrata</taxon>
        <taxon>Euteleostomi</taxon>
        <taxon>Actinopterygii</taxon>
        <taxon>Neopterygii</taxon>
        <taxon>Teleostei</taxon>
        <taxon>Neoteleostei</taxon>
        <taxon>Acanthomorphata</taxon>
        <taxon>Eupercaria</taxon>
        <taxon>Tetraodontiformes</taxon>
        <taxon>Tetradontoidea</taxon>
        <taxon>Tetraodontidae</taxon>
        <taxon>Tetraodon</taxon>
    </lineage>
</organism>
<feature type="region of interest" description="Disordered" evidence="1">
    <location>
        <begin position="1"/>
        <end position="45"/>
    </location>
</feature>
<proteinExistence type="predicted"/>
<accession>Q4RV07</accession>
<sequence>MAERGSPAVDLPLQPSPDLPTSDRHHSSDENGHADSPDETLSPTSVIYFKEALNSSNLSFGKPESLSPTPPRQYDFRIERIDSKRRTPYLICSLSVTHFTHAPSAHVTTVYGCTQHGWQPSWSTPTQSARSLRCRSSPIRAERR</sequence>
<feature type="compositionally biased region" description="Basic and acidic residues" evidence="1">
    <location>
        <begin position="21"/>
        <end position="36"/>
    </location>
</feature>
<protein>
    <submittedName>
        <fullName evidence="2">(spotted green pufferfish) hypothetical protein</fullName>
    </submittedName>
</protein>
<dbReference type="AlphaFoldDB" id="Q4RV07"/>
<dbReference type="KEGG" id="tng:GSTEN00028563G001"/>
<evidence type="ECO:0000313" key="2">
    <source>
        <dbReference type="EMBL" id="CAG07775.1"/>
    </source>
</evidence>
<comment type="caution">
    <text evidence="2">The sequence shown here is derived from an EMBL/GenBank/DDBJ whole genome shotgun (WGS) entry which is preliminary data.</text>
</comment>
<dbReference type="EMBL" id="CAAE01014993">
    <property type="protein sequence ID" value="CAG07775.1"/>
    <property type="molecule type" value="Genomic_DNA"/>
</dbReference>
<feature type="region of interest" description="Disordered" evidence="1">
    <location>
        <begin position="122"/>
        <end position="144"/>
    </location>
</feature>
<gene>
    <name evidence="2" type="ORF">GSTENG00028563001</name>
</gene>
<reference evidence="2" key="1">
    <citation type="journal article" date="2004" name="Nature">
        <title>Genome duplication in the teleost fish Tetraodon nigroviridis reveals the early vertebrate proto-karyotype.</title>
        <authorList>
            <person name="Jaillon O."/>
            <person name="Aury J.-M."/>
            <person name="Brunet F."/>
            <person name="Petit J.-L."/>
            <person name="Stange-Thomann N."/>
            <person name="Mauceli E."/>
            <person name="Bouneau L."/>
            <person name="Fischer C."/>
            <person name="Ozouf-Costaz C."/>
            <person name="Bernot A."/>
            <person name="Nicaud S."/>
            <person name="Jaffe D."/>
            <person name="Fisher S."/>
            <person name="Lutfalla G."/>
            <person name="Dossat C."/>
            <person name="Segurens B."/>
            <person name="Dasilva C."/>
            <person name="Salanoubat M."/>
            <person name="Levy M."/>
            <person name="Boudet N."/>
            <person name="Castellano S."/>
            <person name="Anthouard V."/>
            <person name="Jubin C."/>
            <person name="Castelli V."/>
            <person name="Katinka M."/>
            <person name="Vacherie B."/>
            <person name="Biemont C."/>
            <person name="Skalli Z."/>
            <person name="Cattolico L."/>
            <person name="Poulain J."/>
            <person name="De Berardinis V."/>
            <person name="Cruaud C."/>
            <person name="Duprat S."/>
            <person name="Brottier P."/>
            <person name="Coutanceau J.-P."/>
            <person name="Gouzy J."/>
            <person name="Parra G."/>
            <person name="Lardier G."/>
            <person name="Chapple C."/>
            <person name="McKernan K.J."/>
            <person name="McEwan P."/>
            <person name="Bosak S."/>
            <person name="Kellis M."/>
            <person name="Volff J.-N."/>
            <person name="Guigo R."/>
            <person name="Zody M.C."/>
            <person name="Mesirov J."/>
            <person name="Lindblad-Toh K."/>
            <person name="Birren B."/>
            <person name="Nusbaum C."/>
            <person name="Kahn D."/>
            <person name="Robinson-Rechavi M."/>
            <person name="Laudet V."/>
            <person name="Schachter V."/>
            <person name="Quetier F."/>
            <person name="Saurin W."/>
            <person name="Scarpelli C."/>
            <person name="Wincker P."/>
            <person name="Lander E.S."/>
            <person name="Weissenbach J."/>
            <person name="Roest Crollius H."/>
        </authorList>
    </citation>
    <scope>NUCLEOTIDE SEQUENCE [LARGE SCALE GENOMIC DNA]</scope>
</reference>